<accession>A0A1I1APV1</accession>
<reference evidence="1 2" key="1">
    <citation type="submission" date="2016-10" db="EMBL/GenBank/DDBJ databases">
        <authorList>
            <person name="de Groot N.N."/>
        </authorList>
    </citation>
    <scope>NUCLEOTIDE SEQUENCE [LARGE SCALE GENOMIC DNA]</scope>
    <source>
        <strain evidence="1 2">DSM 5522</strain>
    </source>
</reference>
<gene>
    <name evidence="1" type="ORF">SAMN05216249_1343</name>
</gene>
<evidence type="ECO:0000313" key="1">
    <source>
        <dbReference type="EMBL" id="SFB39446.1"/>
    </source>
</evidence>
<proteinExistence type="predicted"/>
<dbReference type="Proteomes" id="UP000198838">
    <property type="component" value="Unassembled WGS sequence"/>
</dbReference>
<organism evidence="1 2">
    <name type="scientific">Acetitomaculum ruminis DSM 5522</name>
    <dbReference type="NCBI Taxonomy" id="1120918"/>
    <lineage>
        <taxon>Bacteria</taxon>
        <taxon>Bacillati</taxon>
        <taxon>Bacillota</taxon>
        <taxon>Clostridia</taxon>
        <taxon>Lachnospirales</taxon>
        <taxon>Lachnospiraceae</taxon>
        <taxon>Acetitomaculum</taxon>
    </lineage>
</organism>
<keyword evidence="2" id="KW-1185">Reference proteome</keyword>
<sequence>MLVECQLYFTGACNYNHFCDRNGFIDTGATDGC</sequence>
<protein>
    <submittedName>
        <fullName evidence="1">Uncharacterized protein</fullName>
    </submittedName>
</protein>
<dbReference type="AlphaFoldDB" id="A0A1I1APV1"/>
<evidence type="ECO:0000313" key="2">
    <source>
        <dbReference type="Proteomes" id="UP000198838"/>
    </source>
</evidence>
<dbReference type="EMBL" id="FOJY01000034">
    <property type="protein sequence ID" value="SFB39446.1"/>
    <property type="molecule type" value="Genomic_DNA"/>
</dbReference>
<name>A0A1I1APV1_9FIRM</name>